<proteinExistence type="inferred from homology"/>
<evidence type="ECO:0000256" key="5">
    <source>
        <dbReference type="ARBA" id="ARBA00022496"/>
    </source>
</evidence>
<evidence type="ECO:0000256" key="2">
    <source>
        <dbReference type="ARBA" id="ARBA00004571"/>
    </source>
</evidence>
<keyword evidence="18" id="KW-0675">Receptor</keyword>
<dbReference type="InterPro" id="IPR039426">
    <property type="entry name" value="TonB-dep_rcpt-like"/>
</dbReference>
<evidence type="ECO:0000256" key="15">
    <source>
        <dbReference type="SAM" id="MobiDB-lite"/>
    </source>
</evidence>
<feature type="compositionally biased region" description="Basic residues" evidence="15">
    <location>
        <begin position="1051"/>
        <end position="1138"/>
    </location>
</feature>
<keyword evidence="7 16" id="KW-0732">Signal</keyword>
<dbReference type="InterPro" id="IPR006260">
    <property type="entry name" value="TonB/TolA_C"/>
</dbReference>
<keyword evidence="8" id="KW-1133">Transmembrane helix</keyword>
<dbReference type="SUPFAM" id="SSF56935">
    <property type="entry name" value="Porins"/>
    <property type="match status" value="1"/>
</dbReference>
<keyword evidence="12 14" id="KW-0472">Membrane</keyword>
<evidence type="ECO:0000256" key="8">
    <source>
        <dbReference type="ARBA" id="ARBA00022989"/>
    </source>
</evidence>
<keyword evidence="11 14" id="KW-0798">TonB box</keyword>
<dbReference type="AlphaFoldDB" id="A0A9X3EJY3"/>
<keyword evidence="4" id="KW-1134">Transmembrane beta strand</keyword>
<dbReference type="Pfam" id="PF03544">
    <property type="entry name" value="TonB_C"/>
    <property type="match status" value="1"/>
</dbReference>
<keyword evidence="9" id="KW-0408">Iron</keyword>
<dbReference type="Pfam" id="PF07715">
    <property type="entry name" value="Plug"/>
    <property type="match status" value="1"/>
</dbReference>
<feature type="compositionally biased region" description="Basic residues" evidence="15">
    <location>
        <begin position="955"/>
        <end position="1005"/>
    </location>
</feature>
<keyword evidence="5" id="KW-0410">Iron transport</keyword>
<evidence type="ECO:0000259" key="17">
    <source>
        <dbReference type="PROSITE" id="PS52015"/>
    </source>
</evidence>
<comment type="similarity">
    <text evidence="14">Belongs to the TonB-dependent receptor family.</text>
</comment>
<dbReference type="InterPro" id="IPR000531">
    <property type="entry name" value="Beta-barrel_TonB"/>
</dbReference>
<keyword evidence="13" id="KW-0998">Cell outer membrane</keyword>
<keyword evidence="10" id="KW-0406">Ion transport</keyword>
<dbReference type="PANTHER" id="PTHR32552:SF89">
    <property type="entry name" value="CATECHOLATE SIDEROPHORE RECEPTOR FIU"/>
    <property type="match status" value="1"/>
</dbReference>
<dbReference type="RefSeq" id="WP_267766677.1">
    <property type="nucleotide sequence ID" value="NZ_JAPNKE010000002.1"/>
</dbReference>
<gene>
    <name evidence="18" type="ORF">OV079_05620</name>
</gene>
<evidence type="ECO:0000256" key="12">
    <source>
        <dbReference type="ARBA" id="ARBA00023136"/>
    </source>
</evidence>
<organism evidence="18 19">
    <name type="scientific">Nannocystis pusilla</name>
    <dbReference type="NCBI Taxonomy" id="889268"/>
    <lineage>
        <taxon>Bacteria</taxon>
        <taxon>Pseudomonadati</taxon>
        <taxon>Myxococcota</taxon>
        <taxon>Polyangia</taxon>
        <taxon>Nannocystales</taxon>
        <taxon>Nannocystaceae</taxon>
        <taxon>Nannocystis</taxon>
    </lineage>
</organism>
<evidence type="ECO:0000256" key="13">
    <source>
        <dbReference type="ARBA" id="ARBA00023237"/>
    </source>
</evidence>
<evidence type="ECO:0000256" key="14">
    <source>
        <dbReference type="RuleBase" id="RU003357"/>
    </source>
</evidence>
<dbReference type="Gene3D" id="3.30.1150.10">
    <property type="match status" value="1"/>
</dbReference>
<feature type="domain" description="TonB C-terminal" evidence="17">
    <location>
        <begin position="25"/>
        <end position="119"/>
    </location>
</feature>
<feature type="signal peptide" evidence="16">
    <location>
        <begin position="1"/>
        <end position="23"/>
    </location>
</feature>
<feature type="compositionally biased region" description="Basic and acidic residues" evidence="15">
    <location>
        <begin position="941"/>
        <end position="954"/>
    </location>
</feature>
<dbReference type="GO" id="GO:0009279">
    <property type="term" value="C:cell outer membrane"/>
    <property type="evidence" value="ECO:0007669"/>
    <property type="project" value="UniProtKB-SubCell"/>
</dbReference>
<evidence type="ECO:0000256" key="10">
    <source>
        <dbReference type="ARBA" id="ARBA00023065"/>
    </source>
</evidence>
<evidence type="ECO:0000256" key="1">
    <source>
        <dbReference type="ARBA" id="ARBA00004167"/>
    </source>
</evidence>
<dbReference type="EMBL" id="JAPNKE010000002">
    <property type="protein sequence ID" value="MCY1005056.1"/>
    <property type="molecule type" value="Genomic_DNA"/>
</dbReference>
<feature type="region of interest" description="Disordered" evidence="15">
    <location>
        <begin position="927"/>
        <end position="1152"/>
    </location>
</feature>
<keyword evidence="19" id="KW-1185">Reference proteome</keyword>
<evidence type="ECO:0000256" key="16">
    <source>
        <dbReference type="SAM" id="SignalP"/>
    </source>
</evidence>
<dbReference type="InterPro" id="IPR037066">
    <property type="entry name" value="Plug_dom_sf"/>
</dbReference>
<feature type="compositionally biased region" description="Basic residues" evidence="15">
    <location>
        <begin position="1029"/>
        <end position="1044"/>
    </location>
</feature>
<comment type="caution">
    <text evidence="18">The sequence shown here is derived from an EMBL/GenBank/DDBJ whole genome shotgun (WGS) entry which is preliminary data.</text>
</comment>
<dbReference type="SUPFAM" id="SSF74653">
    <property type="entry name" value="TolA/TonB C-terminal domain"/>
    <property type="match status" value="1"/>
</dbReference>
<dbReference type="Gene3D" id="2.170.130.10">
    <property type="entry name" value="TonB-dependent receptor, plug domain"/>
    <property type="match status" value="1"/>
</dbReference>
<feature type="compositionally biased region" description="Pro residues" evidence="15">
    <location>
        <begin position="142"/>
        <end position="170"/>
    </location>
</feature>
<evidence type="ECO:0000256" key="9">
    <source>
        <dbReference type="ARBA" id="ARBA00023004"/>
    </source>
</evidence>
<dbReference type="Proteomes" id="UP001150924">
    <property type="component" value="Unassembled WGS sequence"/>
</dbReference>
<reference evidence="18" key="1">
    <citation type="submission" date="2022-11" db="EMBL/GenBank/DDBJ databases">
        <title>Minimal conservation of predation-associated metabolite biosynthetic gene clusters underscores biosynthetic potential of Myxococcota including descriptions for ten novel species: Archangium lansinium sp. nov., Myxococcus landrumus sp. nov., Nannocystis bai.</title>
        <authorList>
            <person name="Ahearne A."/>
            <person name="Stevens C."/>
            <person name="Phillips K."/>
        </authorList>
    </citation>
    <scope>NUCLEOTIDE SEQUENCE</scope>
    <source>
        <strain evidence="18">Na p29</strain>
    </source>
</reference>
<evidence type="ECO:0000256" key="7">
    <source>
        <dbReference type="ARBA" id="ARBA00022729"/>
    </source>
</evidence>
<dbReference type="NCBIfam" id="TIGR01352">
    <property type="entry name" value="tonB_Cterm"/>
    <property type="match status" value="1"/>
</dbReference>
<evidence type="ECO:0000256" key="3">
    <source>
        <dbReference type="ARBA" id="ARBA00022448"/>
    </source>
</evidence>
<name>A0A9X3EJY3_9BACT</name>
<evidence type="ECO:0000313" key="18">
    <source>
        <dbReference type="EMBL" id="MCY1005056.1"/>
    </source>
</evidence>
<feature type="region of interest" description="Disordered" evidence="15">
    <location>
        <begin position="113"/>
        <end position="199"/>
    </location>
</feature>
<keyword evidence="3" id="KW-0813">Transport</keyword>
<dbReference type="PANTHER" id="PTHR32552">
    <property type="entry name" value="FERRICHROME IRON RECEPTOR-RELATED"/>
    <property type="match status" value="1"/>
</dbReference>
<feature type="compositionally biased region" description="Low complexity" evidence="15">
    <location>
        <begin position="116"/>
        <end position="125"/>
    </location>
</feature>
<dbReference type="PROSITE" id="PS52015">
    <property type="entry name" value="TONB_CTD"/>
    <property type="match status" value="1"/>
</dbReference>
<dbReference type="Pfam" id="PF00593">
    <property type="entry name" value="TonB_dep_Rec_b-barrel"/>
    <property type="match status" value="1"/>
</dbReference>
<dbReference type="Gene3D" id="2.40.170.20">
    <property type="entry name" value="TonB-dependent receptor, beta-barrel domain"/>
    <property type="match status" value="1"/>
</dbReference>
<dbReference type="PRINTS" id="PR01218">
    <property type="entry name" value="PSTLEXTENSIN"/>
</dbReference>
<keyword evidence="6" id="KW-0812">Transmembrane</keyword>
<evidence type="ECO:0000256" key="4">
    <source>
        <dbReference type="ARBA" id="ARBA00022452"/>
    </source>
</evidence>
<feature type="compositionally biased region" description="Low complexity" evidence="15">
    <location>
        <begin position="171"/>
        <end position="199"/>
    </location>
</feature>
<evidence type="ECO:0000256" key="6">
    <source>
        <dbReference type="ARBA" id="ARBA00022692"/>
    </source>
</evidence>
<accession>A0A9X3EJY3</accession>
<comment type="subcellular location">
    <subcellularLocation>
        <location evidence="2">Cell outer membrane</location>
        <topology evidence="2">Multi-pass membrane protein</topology>
    </subcellularLocation>
    <subcellularLocation>
        <location evidence="1">Membrane</location>
        <topology evidence="1">Single-pass membrane protein</topology>
    </subcellularLocation>
</comment>
<dbReference type="InterPro" id="IPR036942">
    <property type="entry name" value="Beta-barrel_TonB_sf"/>
</dbReference>
<feature type="chain" id="PRO_5040900261" evidence="16">
    <location>
        <begin position="24"/>
        <end position="1152"/>
    </location>
</feature>
<dbReference type="InterPro" id="IPR003882">
    <property type="entry name" value="Pistil_extensin"/>
</dbReference>
<dbReference type="InterPro" id="IPR037682">
    <property type="entry name" value="TonB_C"/>
</dbReference>
<sequence length="1152" mass="124796">MPRARATLCTCLAACLWASPGWAAPAVVPPSPRTRVDAVYPLAEARSDVVAVKLAVTVEADGRVGAVEVLKSGGAAFDDAAVAAVKQWRFDPARRDDVAVAVKIRVPFNFAPPAQPAEAPAGEPAPSAPPGQPAPSASQPGPSRPAPPASQPAPSQPVPPASQPGPPQPVPSASQPGPSQPAPSASPSQPAPSASQPEPVLDVAARSRRPPPRAASDFVVERDVLAAPPRQSAADMLSSAPGVYVARAEGEAVAHEITLRGFNAAHGQDIEITAGALPLNQVSHLHGQGYADLNWIVPETVRSIRVTEGVYDPRQGDFAVAGSIDFDLAVPRRGIQLRSTGGSFATFRQLVLWAPKGQEDETFAAAAVRRTRGFGMNRGGLSGMAMGQFAFSAAGGWRGKVHVAAYAARAGLAGVLRRDDVAAGVVGFYDSYGDPSANSQSASAARGHLSLELERRGEGGAVTRMAVWTALVDLHSRENFTGYTQRGVVMPQWVGRGDLIEQQNRDFGGGMRLSHRTAGWRPAPWFHAALEVGAAARIHNIQQAQNLLQAPQNETWDRRVDATVLASDVGLYGDLDLRLGKRVRLRGGGRADVLHYDIDDRLGNFIAPYQVESHLVGHRRTATGVAAGPRVSLEVAPVPWVSLFAAYGQGYRSPQARQLDEGERAPFAKVHSTEGGVRMSPLGGRLQLSAAGFATFLAQDLAFDPEEGRLEKVGPTRRAGAALQLIARPLPWLVAAGSVTYVHAVLRAPPPATAENPSPPYVPGQLLPYVPPVVVRADIGLDKDLVELKGRPLGLRVGLGYSYLSPRPLPYGQFADPVHLLDASAAVRWSVVEVGVEAFNLLARRWAATEYNFVSDWGTRPILPPARPPLRRRPPAQRHGHPHPALLAACPSRPVLSHLSLVTGPFAHVPPTSHAPPALRRLRRHRRAGLPGPAAGARGRGRADRGRLDRDPHARRSRPRPALPVRHRGRLLRTVRHRGRRVRRGRPRRPARPRASGARRARRPARSGPLGHARLRRHLAQDAGQAGRPGRRAGRARGPVRRHGCLCGHVLRVHRRPRRRPRAPRQPHHRGPAGRSLRPRRRRRARRHDRRRRLVGRRRLRRARRARPRPARPRRPGRRRSGLARRRRPGRRPLRHDRRPAAVRLGRRGMIP</sequence>
<dbReference type="InterPro" id="IPR012910">
    <property type="entry name" value="Plug_dom"/>
</dbReference>
<evidence type="ECO:0000313" key="19">
    <source>
        <dbReference type="Proteomes" id="UP001150924"/>
    </source>
</evidence>
<dbReference type="GO" id="GO:0015344">
    <property type="term" value="F:siderophore uptake transmembrane transporter activity"/>
    <property type="evidence" value="ECO:0007669"/>
    <property type="project" value="TreeGrafter"/>
</dbReference>
<evidence type="ECO:0000256" key="11">
    <source>
        <dbReference type="ARBA" id="ARBA00023077"/>
    </source>
</evidence>
<protein>
    <submittedName>
        <fullName evidence="18">TonB-dependent receptor</fullName>
    </submittedName>
</protein>